<protein>
    <submittedName>
        <fullName evidence="1">LINE-1 type transposase domain-containing protein 1</fullName>
    </submittedName>
</protein>
<evidence type="ECO:0000313" key="1">
    <source>
        <dbReference type="EMBL" id="ROK16074.1"/>
    </source>
</evidence>
<accession>A0A3N0XXA3</accession>
<dbReference type="PANTHER" id="PTHR11505">
    <property type="entry name" value="L1 TRANSPOSABLE ELEMENT-RELATED"/>
    <property type="match status" value="1"/>
</dbReference>
<reference evidence="1 2" key="1">
    <citation type="submission" date="2018-10" db="EMBL/GenBank/DDBJ databases">
        <title>Genome assembly for a Yunnan-Guizhou Plateau 3E fish, Anabarilius grahami (Regan), and its evolutionary and genetic applications.</title>
        <authorList>
            <person name="Jiang W."/>
        </authorList>
    </citation>
    <scope>NUCLEOTIDE SEQUENCE [LARGE SCALE GENOMIC DNA]</scope>
    <source>
        <strain evidence="1">AG-KIZ</strain>
        <tissue evidence="1">Muscle</tissue>
    </source>
</reference>
<dbReference type="Proteomes" id="UP000281406">
    <property type="component" value="Unassembled WGS sequence"/>
</dbReference>
<dbReference type="AlphaFoldDB" id="A0A3N0XXA3"/>
<name>A0A3N0XXA3_ANAGA</name>
<dbReference type="OrthoDB" id="8959002at2759"/>
<keyword evidence="2" id="KW-1185">Reference proteome</keyword>
<dbReference type="InterPro" id="IPR004244">
    <property type="entry name" value="Transposase_22"/>
</dbReference>
<comment type="caution">
    <text evidence="1">The sequence shown here is derived from an EMBL/GenBank/DDBJ whole genome shotgun (WGS) entry which is preliminary data.</text>
</comment>
<sequence>MASKRELIHSPARKKPKDNERIHDDIAEMLDKQLSAIKLRNMAIVREEISTISTHLDSLEMDVKSFNDRFDYMQVTVRDVRKESIASKSCLEELQEKLSLYEDKSRQNNLRLVGLLEGAEGGNTIQFLQTHIPKWIPALQGKTIEIERVHHLYANKDSSRKKARTLIFKLLRYNDRQAIMQGARNSSSLSYEGGNLRFFPDFSKGTSQKRNAMAEGRKRLQQLGIESFLLYPALDKVRNGQE</sequence>
<dbReference type="EMBL" id="RJVU01057856">
    <property type="protein sequence ID" value="ROK16074.1"/>
    <property type="molecule type" value="Genomic_DNA"/>
</dbReference>
<evidence type="ECO:0000313" key="2">
    <source>
        <dbReference type="Proteomes" id="UP000281406"/>
    </source>
</evidence>
<gene>
    <name evidence="1" type="ORF">DPX16_22692</name>
</gene>
<organism evidence="1 2">
    <name type="scientific">Anabarilius grahami</name>
    <name type="common">Kanglang fish</name>
    <name type="synonym">Barilius grahami</name>
    <dbReference type="NCBI Taxonomy" id="495550"/>
    <lineage>
        <taxon>Eukaryota</taxon>
        <taxon>Metazoa</taxon>
        <taxon>Chordata</taxon>
        <taxon>Craniata</taxon>
        <taxon>Vertebrata</taxon>
        <taxon>Euteleostomi</taxon>
        <taxon>Actinopterygii</taxon>
        <taxon>Neopterygii</taxon>
        <taxon>Teleostei</taxon>
        <taxon>Ostariophysi</taxon>
        <taxon>Cypriniformes</taxon>
        <taxon>Xenocyprididae</taxon>
        <taxon>Xenocypridinae</taxon>
        <taxon>Xenocypridinae incertae sedis</taxon>
        <taxon>Anabarilius</taxon>
    </lineage>
</organism>
<dbReference type="Gene3D" id="3.30.70.1820">
    <property type="entry name" value="L1 transposable element, RRM domain"/>
    <property type="match status" value="1"/>
</dbReference>
<proteinExistence type="predicted"/>